<evidence type="ECO:0000313" key="4">
    <source>
        <dbReference type="EMBL" id="MEJ5866044.1"/>
    </source>
</evidence>
<dbReference type="Pfam" id="PF00550">
    <property type="entry name" value="PP-binding"/>
    <property type="match status" value="1"/>
</dbReference>
<dbReference type="EMBL" id="JBBHLC010000140">
    <property type="protein sequence ID" value="MEJ5866044.1"/>
    <property type="molecule type" value="Genomic_DNA"/>
</dbReference>
<sequence length="194" mass="21239">ARLMEQPQVREAVVLAVELAGSLQLVGYVVPVEQGAGEPALRDTLKAQLSASLPDYMVPSHWVWLAQMPLSPNGKLERRALPAPEAAAARGTYRAPVSDVQIRLAAIWQEVLQVERVGLDDDFFELGGHSLQLVMVQSRLRSQLGIDVPLKDFHSLRQLHALAKHAGELSGMQDSGLELDLIFGALDELEEHNA</sequence>
<dbReference type="Gene3D" id="1.10.1200.10">
    <property type="entry name" value="ACP-like"/>
    <property type="match status" value="1"/>
</dbReference>
<protein>
    <submittedName>
        <fullName evidence="4">Phosphopantetheine-binding protein</fullName>
    </submittedName>
</protein>
<comment type="caution">
    <text evidence="4">The sequence shown here is derived from an EMBL/GenBank/DDBJ whole genome shotgun (WGS) entry which is preliminary data.</text>
</comment>
<dbReference type="SMART" id="SM00823">
    <property type="entry name" value="PKS_PP"/>
    <property type="match status" value="1"/>
</dbReference>
<dbReference type="RefSeq" id="WP_339600688.1">
    <property type="nucleotide sequence ID" value="NZ_JBBHLC010000140.1"/>
</dbReference>
<evidence type="ECO:0000256" key="2">
    <source>
        <dbReference type="ARBA" id="ARBA00022553"/>
    </source>
</evidence>
<evidence type="ECO:0000256" key="1">
    <source>
        <dbReference type="ARBA" id="ARBA00022450"/>
    </source>
</evidence>
<organism evidence="4 5">
    <name type="scientific">Pseudomonas farsensis</name>
    <dbReference type="NCBI Taxonomy" id="2745492"/>
    <lineage>
        <taxon>Bacteria</taxon>
        <taxon>Pseudomonadati</taxon>
        <taxon>Pseudomonadota</taxon>
        <taxon>Gammaproteobacteria</taxon>
        <taxon>Pseudomonadales</taxon>
        <taxon>Pseudomonadaceae</taxon>
        <taxon>Pseudomonas</taxon>
    </lineage>
</organism>
<gene>
    <name evidence="4" type="ORF">V7S98_22770</name>
</gene>
<reference evidence="4 5" key="1">
    <citation type="submission" date="2024-02" db="EMBL/GenBank/DDBJ databases">
        <title>Identification of pathogenicity and growth-promoting function of Pseudomonas putida variant.</title>
        <authorList>
            <person name="Sun J."/>
        </authorList>
    </citation>
    <scope>NUCLEOTIDE SEQUENCE [LARGE SCALE GENOMIC DNA]</scope>
    <source>
        <strain evidence="4 5">A03</strain>
    </source>
</reference>
<feature type="domain" description="Carrier" evidence="3">
    <location>
        <begin position="95"/>
        <end position="170"/>
    </location>
</feature>
<feature type="non-terminal residue" evidence="4">
    <location>
        <position position="1"/>
    </location>
</feature>
<dbReference type="SUPFAM" id="SSF56801">
    <property type="entry name" value="Acetyl-CoA synthetase-like"/>
    <property type="match status" value="1"/>
</dbReference>
<dbReference type="InterPro" id="IPR009081">
    <property type="entry name" value="PP-bd_ACP"/>
</dbReference>
<accession>A0ABU8QZF9</accession>
<dbReference type="PANTHER" id="PTHR45527">
    <property type="entry name" value="NONRIBOSOMAL PEPTIDE SYNTHETASE"/>
    <property type="match status" value="1"/>
</dbReference>
<dbReference type="Pfam" id="PF13193">
    <property type="entry name" value="AMP-binding_C"/>
    <property type="match status" value="1"/>
</dbReference>
<dbReference type="PANTHER" id="PTHR45527:SF1">
    <property type="entry name" value="FATTY ACID SYNTHASE"/>
    <property type="match status" value="1"/>
</dbReference>
<keyword evidence="2" id="KW-0597">Phosphoprotein</keyword>
<name>A0ABU8QZF9_9PSED</name>
<keyword evidence="5" id="KW-1185">Reference proteome</keyword>
<keyword evidence="1" id="KW-0596">Phosphopantetheine</keyword>
<dbReference type="InterPro" id="IPR036736">
    <property type="entry name" value="ACP-like_sf"/>
</dbReference>
<dbReference type="InterPro" id="IPR025110">
    <property type="entry name" value="AMP-bd_C"/>
</dbReference>
<dbReference type="PROSITE" id="PS50075">
    <property type="entry name" value="CARRIER"/>
    <property type="match status" value="1"/>
</dbReference>
<dbReference type="InterPro" id="IPR045851">
    <property type="entry name" value="AMP-bd_C_sf"/>
</dbReference>
<proteinExistence type="predicted"/>
<dbReference type="SUPFAM" id="SSF47336">
    <property type="entry name" value="ACP-like"/>
    <property type="match status" value="1"/>
</dbReference>
<dbReference type="Proteomes" id="UP001380290">
    <property type="component" value="Unassembled WGS sequence"/>
</dbReference>
<evidence type="ECO:0000313" key="5">
    <source>
        <dbReference type="Proteomes" id="UP001380290"/>
    </source>
</evidence>
<dbReference type="Gene3D" id="3.30.300.30">
    <property type="match status" value="1"/>
</dbReference>
<dbReference type="InterPro" id="IPR020806">
    <property type="entry name" value="PKS_PP-bd"/>
</dbReference>
<evidence type="ECO:0000259" key="3">
    <source>
        <dbReference type="PROSITE" id="PS50075"/>
    </source>
</evidence>